<evidence type="ECO:0000256" key="3">
    <source>
        <dbReference type="ARBA" id="ARBA00022692"/>
    </source>
</evidence>
<name>A0ABD1JGU1_9TELE</name>
<comment type="caution">
    <text evidence="9">The sequence shown here is derived from an EMBL/GenBank/DDBJ whole genome shotgun (WGS) entry which is preliminary data.</text>
</comment>
<dbReference type="GO" id="GO:0016020">
    <property type="term" value="C:membrane"/>
    <property type="evidence" value="ECO:0007669"/>
    <property type="project" value="UniProtKB-SubCell"/>
</dbReference>
<keyword evidence="4 7" id="KW-1133">Transmembrane helix</keyword>
<comment type="subcellular location">
    <subcellularLocation>
        <location evidence="1">Membrane</location>
        <topology evidence="1">Multi-pass membrane protein</topology>
    </subcellularLocation>
</comment>
<feature type="transmembrane region" description="Helical" evidence="7">
    <location>
        <begin position="146"/>
        <end position="165"/>
    </location>
</feature>
<organism evidence="9 10">
    <name type="scientific">Coilia grayii</name>
    <name type="common">Gray's grenadier anchovy</name>
    <dbReference type="NCBI Taxonomy" id="363190"/>
    <lineage>
        <taxon>Eukaryota</taxon>
        <taxon>Metazoa</taxon>
        <taxon>Chordata</taxon>
        <taxon>Craniata</taxon>
        <taxon>Vertebrata</taxon>
        <taxon>Euteleostomi</taxon>
        <taxon>Actinopterygii</taxon>
        <taxon>Neopterygii</taxon>
        <taxon>Teleostei</taxon>
        <taxon>Clupei</taxon>
        <taxon>Clupeiformes</taxon>
        <taxon>Clupeoidei</taxon>
        <taxon>Engraulidae</taxon>
        <taxon>Coilinae</taxon>
        <taxon>Coilia</taxon>
    </lineage>
</organism>
<comment type="similarity">
    <text evidence="2">Belongs to the patched family.</text>
</comment>
<dbReference type="InterPro" id="IPR000731">
    <property type="entry name" value="SSD"/>
</dbReference>
<sequence length="319" mass="34767">MFIMISCWQKTKVVPANTGGEEEQRGAGTGDAPSDNVNHKVEQRMAETYKEAAVSITITTLTDALAFYIGLLTPFGSVQSFCMYTGTAILFCYIYNITFFGAFMALNGRREGHNRHWFTCQRVEQADDVRKGNACSIGGAYDPKTAFAIASVIVGVAGFMALWDVNLDSISMINLVICIGFAVDFSAHISYAFVSSKMETANEKADDALHRLGYPIVQGAVSTIAGVVVLAAAKSYIFRTFFKIMLLVISFGAAHGIVFIPVFLTFFGCCSDSCNTVDDKERKNRAQNATTVVQLSETKEATNGTKPKLSWLSDNLTCE</sequence>
<keyword evidence="5 7" id="KW-0472">Membrane</keyword>
<evidence type="ECO:0000256" key="2">
    <source>
        <dbReference type="ARBA" id="ARBA00005585"/>
    </source>
</evidence>
<evidence type="ECO:0000313" key="10">
    <source>
        <dbReference type="Proteomes" id="UP001591681"/>
    </source>
</evidence>
<protein>
    <recommendedName>
        <fullName evidence="8">SSD domain-containing protein</fullName>
    </recommendedName>
</protein>
<dbReference type="AlphaFoldDB" id="A0ABD1JGU1"/>
<evidence type="ECO:0000256" key="6">
    <source>
        <dbReference type="ARBA" id="ARBA00023180"/>
    </source>
</evidence>
<evidence type="ECO:0000259" key="8">
    <source>
        <dbReference type="PROSITE" id="PS50156"/>
    </source>
</evidence>
<dbReference type="Proteomes" id="UP001591681">
    <property type="component" value="Unassembled WGS sequence"/>
</dbReference>
<keyword evidence="3 7" id="KW-0812">Transmembrane</keyword>
<feature type="domain" description="SSD" evidence="8">
    <location>
        <begin position="1"/>
        <end position="106"/>
    </location>
</feature>
<evidence type="ECO:0000256" key="4">
    <source>
        <dbReference type="ARBA" id="ARBA00022989"/>
    </source>
</evidence>
<proteinExistence type="inferred from homology"/>
<evidence type="ECO:0000313" key="9">
    <source>
        <dbReference type="EMBL" id="KAL2085326.1"/>
    </source>
</evidence>
<dbReference type="PANTHER" id="PTHR10796:SF60">
    <property type="entry name" value="PATCHED DOMAIN-CONTAINING PROTEIN 3"/>
    <property type="match status" value="1"/>
</dbReference>
<evidence type="ECO:0000256" key="1">
    <source>
        <dbReference type="ARBA" id="ARBA00004141"/>
    </source>
</evidence>
<dbReference type="SUPFAM" id="SSF82866">
    <property type="entry name" value="Multidrug efflux transporter AcrB transmembrane domain"/>
    <property type="match status" value="2"/>
</dbReference>
<gene>
    <name evidence="9" type="ORF">ACEWY4_018646</name>
</gene>
<dbReference type="PROSITE" id="PS50156">
    <property type="entry name" value="SSD"/>
    <property type="match status" value="1"/>
</dbReference>
<feature type="transmembrane region" description="Helical" evidence="7">
    <location>
        <begin position="83"/>
        <end position="106"/>
    </location>
</feature>
<dbReference type="PANTHER" id="PTHR10796">
    <property type="entry name" value="PATCHED-RELATED"/>
    <property type="match status" value="1"/>
</dbReference>
<accession>A0ABD1JGU1</accession>
<evidence type="ECO:0000256" key="7">
    <source>
        <dbReference type="SAM" id="Phobius"/>
    </source>
</evidence>
<dbReference type="InterPro" id="IPR051697">
    <property type="entry name" value="Patched_domain-protein"/>
</dbReference>
<dbReference type="EMBL" id="JBHFQA010000016">
    <property type="protein sequence ID" value="KAL2085326.1"/>
    <property type="molecule type" value="Genomic_DNA"/>
</dbReference>
<keyword evidence="10" id="KW-1185">Reference proteome</keyword>
<dbReference type="Gene3D" id="1.20.1640.10">
    <property type="entry name" value="Multidrug efflux transporter AcrB transmembrane domain"/>
    <property type="match status" value="2"/>
</dbReference>
<dbReference type="InterPro" id="IPR003392">
    <property type="entry name" value="PTHD_SSD"/>
</dbReference>
<dbReference type="Pfam" id="PF02460">
    <property type="entry name" value="Patched"/>
    <property type="match status" value="1"/>
</dbReference>
<evidence type="ECO:0000256" key="5">
    <source>
        <dbReference type="ARBA" id="ARBA00023136"/>
    </source>
</evidence>
<feature type="transmembrane region" description="Helical" evidence="7">
    <location>
        <begin position="244"/>
        <end position="267"/>
    </location>
</feature>
<feature type="transmembrane region" description="Helical" evidence="7">
    <location>
        <begin position="172"/>
        <end position="194"/>
    </location>
</feature>
<reference evidence="9 10" key="1">
    <citation type="submission" date="2024-09" db="EMBL/GenBank/DDBJ databases">
        <title>A chromosome-level genome assembly of Gray's grenadier anchovy, Coilia grayii.</title>
        <authorList>
            <person name="Fu Z."/>
        </authorList>
    </citation>
    <scope>NUCLEOTIDE SEQUENCE [LARGE SCALE GENOMIC DNA]</scope>
    <source>
        <strain evidence="9">G4</strain>
        <tissue evidence="9">Muscle</tissue>
    </source>
</reference>
<keyword evidence="6" id="KW-0325">Glycoprotein</keyword>
<feature type="transmembrane region" description="Helical" evidence="7">
    <location>
        <begin position="52"/>
        <end position="71"/>
    </location>
</feature>
<feature type="transmembrane region" description="Helical" evidence="7">
    <location>
        <begin position="214"/>
        <end position="232"/>
    </location>
</feature>